<organism evidence="1 2">
    <name type="scientific">Candidatus Scatousia excrementipullorum</name>
    <dbReference type="NCBI Taxonomy" id="2840936"/>
    <lineage>
        <taxon>Bacteria</taxon>
        <taxon>Candidatus Scatousia</taxon>
    </lineage>
</organism>
<evidence type="ECO:0000313" key="2">
    <source>
        <dbReference type="Proteomes" id="UP000823632"/>
    </source>
</evidence>
<accession>A0A9D9DNI9</accession>
<feature type="non-terminal residue" evidence="1">
    <location>
        <position position="1147"/>
    </location>
</feature>
<proteinExistence type="predicted"/>
<evidence type="ECO:0000313" key="1">
    <source>
        <dbReference type="EMBL" id="MBO8430377.1"/>
    </source>
</evidence>
<reference evidence="1" key="1">
    <citation type="submission" date="2020-10" db="EMBL/GenBank/DDBJ databases">
        <authorList>
            <person name="Gilroy R."/>
        </authorList>
    </citation>
    <scope>NUCLEOTIDE SEQUENCE</scope>
    <source>
        <strain evidence="1">10192</strain>
    </source>
</reference>
<gene>
    <name evidence="1" type="ORF">IAC76_03230</name>
</gene>
<reference evidence="1" key="2">
    <citation type="journal article" date="2021" name="PeerJ">
        <title>Extensive microbial diversity within the chicken gut microbiome revealed by metagenomics and culture.</title>
        <authorList>
            <person name="Gilroy R."/>
            <person name="Ravi A."/>
            <person name="Getino M."/>
            <person name="Pursley I."/>
            <person name="Horton D.L."/>
            <person name="Alikhan N.F."/>
            <person name="Baker D."/>
            <person name="Gharbi K."/>
            <person name="Hall N."/>
            <person name="Watson M."/>
            <person name="Adriaenssens E.M."/>
            <person name="Foster-Nyarko E."/>
            <person name="Jarju S."/>
            <person name="Secka A."/>
            <person name="Antonio M."/>
            <person name="Oren A."/>
            <person name="Chaudhuri R.R."/>
            <person name="La Ragione R."/>
            <person name="Hildebrand F."/>
            <person name="Pallen M.J."/>
        </authorList>
    </citation>
    <scope>NUCLEOTIDE SEQUENCE</scope>
    <source>
        <strain evidence="1">10192</strain>
    </source>
</reference>
<protein>
    <submittedName>
        <fullName evidence="1">Uncharacterized protein</fullName>
    </submittedName>
</protein>
<comment type="caution">
    <text evidence="1">The sequence shown here is derived from an EMBL/GenBank/DDBJ whole genome shotgun (WGS) entry which is preliminary data.</text>
</comment>
<dbReference type="AlphaFoldDB" id="A0A9D9DNI9"/>
<dbReference type="EMBL" id="JADIND010000070">
    <property type="protein sequence ID" value="MBO8430377.1"/>
    <property type="molecule type" value="Genomic_DNA"/>
</dbReference>
<name>A0A9D9DNI9_9BACT</name>
<sequence length="1147" mass="133918">MTRALKYQYREIKPQLEELNRYIGTNEGKYWMIAEGHSGLYSPQQVKIFEQITDRPYYAEEDIDTAVDKILNGVHSGVSSTNVFHDRIGKHAQYVADIKKVGPQQKYALFHDNTWGASEHENVWIDSQGITRTDYSDRRGGETGYITDETWKNGNYIEELLNKKGKISPEIINNKVYKKINPTDNSEYNFSLISDIIINGKNPAYKTIAGGIKDTIYIPDSNWISSFEKILSGMTKGQIERANLGLEAARTNYQKQYKEIMKRIEKKTFNPGINSREEYENLPDDDKIKITFEKIAAQLAYPNFYMSEELAKAKSLSDIQKIKDKLKTNAKNDFYYAFGKDKNILLYYAYEHSRKVSGKLIEILNNNNVKYEYDIIPKIFNSTAAYTKEEESQFTGSIKDSINFVINKTMKQFDENIPPTEESLKAREEFKTYLTDFLNEIMYFNTDDLKSMKFRAQAVRKWIDKTFDPVSDEKFVEIYRKLQDMTTEEFNTYTTNLTDEDLGIKPITGYDVLVKVKAANDKAETQLMNRLFLDEYVQNINLSKTKPIYKYGKNQKSLRGAIYTNGRSFDDIYLTFLNAMRSLEYEKMFNVYKDINYRRYNAMPSYPKVELVKESSLNSKLNDVTKLTTETLVGIKSRKNIMNTIHTINKLKEYIGKIPDDKPLNKKEFAILNTLIGEYLTNNFTDPDAEAALNAAYQILQADKGTPAKDFKTLINVIAEDYKTVEKINERHPFKESNKENMESLQNYYNELFNFNIPKRYRRLLREDLDNWIREEFKKRDNSLGSRYTAYEIRAKLDEFGIKNNTKGKLENFTKLQNAIYAVKLLTNSGNIDKQELKSMQEELNNAAGEYINKYVKPEYKQQAQKFIKKWINNEIHGRTNSYYNPQMSQAAKNKFEHDFKKYHYSKQPVELFKDYMMSAVKDSPDAKYKESHQKFLLNFLDLSKLIDIQESLMEAVQTGNAAEVRNYFKDYYVNPYNSPFPQTMDSEESLSYMVRALLVDNNFETAKMFVEKLGLAERLIDFEYKQFDTYEPEKIVKKIVNIAKSTQANMLAARTEFNKLEKIIDTTDDFEKAIEETKANIIKATKRNNRKSEVKAYLEALDNTKKDILQKADFKKSFILQQNTDDAIMNVIKKTNEESVEQQQYL</sequence>
<dbReference type="Proteomes" id="UP000823632">
    <property type="component" value="Unassembled WGS sequence"/>
</dbReference>